<evidence type="ECO:0000256" key="1">
    <source>
        <dbReference type="SAM" id="MobiDB-lite"/>
    </source>
</evidence>
<name>A0A0C9XTR6_9AGAR</name>
<reference evidence="3" key="2">
    <citation type="submission" date="2015-01" db="EMBL/GenBank/DDBJ databases">
        <title>Evolutionary Origins and Diversification of the Mycorrhizal Mutualists.</title>
        <authorList>
            <consortium name="DOE Joint Genome Institute"/>
            <consortium name="Mycorrhizal Genomics Consortium"/>
            <person name="Kohler A."/>
            <person name="Kuo A."/>
            <person name="Nagy L.G."/>
            <person name="Floudas D."/>
            <person name="Copeland A."/>
            <person name="Barry K.W."/>
            <person name="Cichocki N."/>
            <person name="Veneault-Fourrey C."/>
            <person name="LaButti K."/>
            <person name="Lindquist E.A."/>
            <person name="Lipzen A."/>
            <person name="Lundell T."/>
            <person name="Morin E."/>
            <person name="Murat C."/>
            <person name="Riley R."/>
            <person name="Ohm R."/>
            <person name="Sun H."/>
            <person name="Tunlid A."/>
            <person name="Henrissat B."/>
            <person name="Grigoriev I.V."/>
            <person name="Hibbett D.S."/>
            <person name="Martin F."/>
        </authorList>
    </citation>
    <scope>NUCLEOTIDE SEQUENCE [LARGE SCALE GENOMIC DNA]</scope>
    <source>
        <strain evidence="3">LaAM-08-1</strain>
    </source>
</reference>
<sequence>MNKDWRKLKQISKSNRQNSGQQPRKRVFKGALGSKNKTELEDIADALELPIDGTKEDLKGHINAYFEHNPSKKEDPRYVGIFNSSRGQKRAAPPNKNSSGRLATTAEPPTQRRRLNESESNPLGAVTNTYTELMSMTPAFHQIPTSFTAPTHTPSIPATSFPSSSHVRLEDLPRHDHTSNIQTTTLLI</sequence>
<gene>
    <name evidence="2" type="ORF">K443DRAFT_4067</name>
</gene>
<reference evidence="2 3" key="1">
    <citation type="submission" date="2014-04" db="EMBL/GenBank/DDBJ databases">
        <authorList>
            <consortium name="DOE Joint Genome Institute"/>
            <person name="Kuo A."/>
            <person name="Kohler A."/>
            <person name="Nagy L.G."/>
            <person name="Floudas D."/>
            <person name="Copeland A."/>
            <person name="Barry K.W."/>
            <person name="Cichocki N."/>
            <person name="Veneault-Fourrey C."/>
            <person name="LaButti K."/>
            <person name="Lindquist E.A."/>
            <person name="Lipzen A."/>
            <person name="Lundell T."/>
            <person name="Morin E."/>
            <person name="Murat C."/>
            <person name="Sun H."/>
            <person name="Tunlid A."/>
            <person name="Henrissat B."/>
            <person name="Grigoriev I.V."/>
            <person name="Hibbett D.S."/>
            <person name="Martin F."/>
            <person name="Nordberg H.P."/>
            <person name="Cantor M.N."/>
            <person name="Hua S.X."/>
        </authorList>
    </citation>
    <scope>NUCLEOTIDE SEQUENCE [LARGE SCALE GENOMIC DNA]</scope>
    <source>
        <strain evidence="2 3">LaAM-08-1</strain>
    </source>
</reference>
<feature type="compositionally biased region" description="Polar residues" evidence="1">
    <location>
        <begin position="11"/>
        <end position="22"/>
    </location>
</feature>
<dbReference type="OrthoDB" id="5569309at2759"/>
<accession>A0A0C9XTR6</accession>
<feature type="region of interest" description="Disordered" evidence="1">
    <location>
        <begin position="1"/>
        <end position="35"/>
    </location>
</feature>
<evidence type="ECO:0000313" key="3">
    <source>
        <dbReference type="Proteomes" id="UP000054477"/>
    </source>
</evidence>
<dbReference type="AlphaFoldDB" id="A0A0C9XTR6"/>
<protein>
    <recommendedName>
        <fullName evidence="4">SAP domain-containing protein</fullName>
    </recommendedName>
</protein>
<evidence type="ECO:0000313" key="2">
    <source>
        <dbReference type="EMBL" id="KIK05054.1"/>
    </source>
</evidence>
<dbReference type="HOGENOM" id="CLU_1441267_0_0_1"/>
<dbReference type="Proteomes" id="UP000054477">
    <property type="component" value="Unassembled WGS sequence"/>
</dbReference>
<keyword evidence="3" id="KW-1185">Reference proteome</keyword>
<dbReference type="EMBL" id="KN838563">
    <property type="protein sequence ID" value="KIK05054.1"/>
    <property type="molecule type" value="Genomic_DNA"/>
</dbReference>
<evidence type="ECO:0008006" key="4">
    <source>
        <dbReference type="Google" id="ProtNLM"/>
    </source>
</evidence>
<proteinExistence type="predicted"/>
<feature type="region of interest" description="Disordered" evidence="1">
    <location>
        <begin position="83"/>
        <end position="123"/>
    </location>
</feature>
<organism evidence="2 3">
    <name type="scientific">Laccaria amethystina LaAM-08-1</name>
    <dbReference type="NCBI Taxonomy" id="1095629"/>
    <lineage>
        <taxon>Eukaryota</taxon>
        <taxon>Fungi</taxon>
        <taxon>Dikarya</taxon>
        <taxon>Basidiomycota</taxon>
        <taxon>Agaricomycotina</taxon>
        <taxon>Agaricomycetes</taxon>
        <taxon>Agaricomycetidae</taxon>
        <taxon>Agaricales</taxon>
        <taxon>Agaricineae</taxon>
        <taxon>Hydnangiaceae</taxon>
        <taxon>Laccaria</taxon>
    </lineage>
</organism>
<dbReference type="Pfam" id="PF18953">
    <property type="entry name" value="SAP_new25"/>
    <property type="match status" value="1"/>
</dbReference>